<dbReference type="SUPFAM" id="SSF56672">
    <property type="entry name" value="DNA/RNA polymerases"/>
    <property type="match status" value="1"/>
</dbReference>
<dbReference type="PaxDb" id="3635-A0A1U8KWR8"/>
<evidence type="ECO:0000313" key="3">
    <source>
        <dbReference type="RefSeq" id="XP_016706867.1"/>
    </source>
</evidence>
<keyword evidence="2" id="KW-1185">Reference proteome</keyword>
<dbReference type="OrthoDB" id="2012657at2759"/>
<sequence length="147" mass="16556">MDFEVSKADGSLFILRSGEQLMFVLVYVDDIIVTGNDSQAVDQFVSQLNARFSLKDLGKLNYFLGIEVQYTAEGVYLLQTKYIQDLLCKASMDQSNSLPTPMVTNYHLSAIDGIPINDEHQYRNIVGTLQYVVITRPDITYSVNNVC</sequence>
<protein>
    <submittedName>
        <fullName evidence="3">Uncharacterized mitochondrial protein AtMg00810</fullName>
    </submittedName>
</protein>
<accession>A0A1U8KWR8</accession>
<dbReference type="RefSeq" id="XP_016706867.1">
    <property type="nucleotide sequence ID" value="XM_016851378.1"/>
</dbReference>
<gene>
    <name evidence="3" type="primary">LOC107921538</name>
</gene>
<dbReference type="GeneID" id="107921538"/>
<dbReference type="KEGG" id="ghi:107921538"/>
<dbReference type="AlphaFoldDB" id="A0A1U8KWR8"/>
<evidence type="ECO:0000313" key="2">
    <source>
        <dbReference type="Proteomes" id="UP000818029"/>
    </source>
</evidence>
<dbReference type="Pfam" id="PF07727">
    <property type="entry name" value="RVT_2"/>
    <property type="match status" value="1"/>
</dbReference>
<organism evidence="2 3">
    <name type="scientific">Gossypium hirsutum</name>
    <name type="common">Upland cotton</name>
    <name type="synonym">Gossypium mexicanum</name>
    <dbReference type="NCBI Taxonomy" id="3635"/>
    <lineage>
        <taxon>Eukaryota</taxon>
        <taxon>Viridiplantae</taxon>
        <taxon>Streptophyta</taxon>
        <taxon>Embryophyta</taxon>
        <taxon>Tracheophyta</taxon>
        <taxon>Spermatophyta</taxon>
        <taxon>Magnoliopsida</taxon>
        <taxon>eudicotyledons</taxon>
        <taxon>Gunneridae</taxon>
        <taxon>Pentapetalae</taxon>
        <taxon>rosids</taxon>
        <taxon>malvids</taxon>
        <taxon>Malvales</taxon>
        <taxon>Malvaceae</taxon>
        <taxon>Malvoideae</taxon>
        <taxon>Gossypium</taxon>
    </lineage>
</organism>
<evidence type="ECO:0000259" key="1">
    <source>
        <dbReference type="Pfam" id="PF07727"/>
    </source>
</evidence>
<dbReference type="InterPro" id="IPR013103">
    <property type="entry name" value="RVT_2"/>
</dbReference>
<name>A0A1U8KWR8_GOSHI</name>
<reference evidence="3" key="2">
    <citation type="submission" date="2025-08" db="UniProtKB">
        <authorList>
            <consortium name="RefSeq"/>
        </authorList>
    </citation>
    <scope>IDENTIFICATION</scope>
</reference>
<dbReference type="STRING" id="3635.A0A1U8KWR8"/>
<dbReference type="Proteomes" id="UP000818029">
    <property type="component" value="Chromosome D01"/>
</dbReference>
<dbReference type="InterPro" id="IPR043502">
    <property type="entry name" value="DNA/RNA_pol_sf"/>
</dbReference>
<proteinExistence type="predicted"/>
<feature type="domain" description="Reverse transcriptase Ty1/copia-type" evidence="1">
    <location>
        <begin position="2"/>
        <end position="103"/>
    </location>
</feature>
<reference evidence="2" key="1">
    <citation type="journal article" date="2020" name="Nat. Genet.">
        <title>Genomic diversifications of five Gossypium allopolyploid species and their impact on cotton improvement.</title>
        <authorList>
            <person name="Chen Z.J."/>
            <person name="Sreedasyam A."/>
            <person name="Ando A."/>
            <person name="Song Q."/>
            <person name="De Santiago L.M."/>
            <person name="Hulse-Kemp A.M."/>
            <person name="Ding M."/>
            <person name="Ye W."/>
            <person name="Kirkbride R.C."/>
            <person name="Jenkins J."/>
            <person name="Plott C."/>
            <person name="Lovell J."/>
            <person name="Lin Y.M."/>
            <person name="Vaughn R."/>
            <person name="Liu B."/>
            <person name="Simpson S."/>
            <person name="Scheffler B.E."/>
            <person name="Wen L."/>
            <person name="Saski C.A."/>
            <person name="Grover C.E."/>
            <person name="Hu G."/>
            <person name="Conover J.L."/>
            <person name="Carlson J.W."/>
            <person name="Shu S."/>
            <person name="Boston L.B."/>
            <person name="Williams M."/>
            <person name="Peterson D.G."/>
            <person name="McGee K."/>
            <person name="Jones D.C."/>
            <person name="Wendel J.F."/>
            <person name="Stelly D.M."/>
            <person name="Grimwood J."/>
            <person name="Schmutz J."/>
        </authorList>
    </citation>
    <scope>NUCLEOTIDE SEQUENCE [LARGE SCALE GENOMIC DNA]</scope>
    <source>
        <strain evidence="2">cv. TM-1</strain>
    </source>
</reference>